<gene>
    <name evidence="2" type="ORF">KAF25_006966</name>
</gene>
<name>A0A9P7H2V4_9HYPO</name>
<sequence length="253" mass="28411">MRQAMSELRDVTFTSLSIKTNFVHEKLFNFILIQVKSIHLAIFSPVKQDIELDRINIYTTDPKYGVYNASITTMAESLAAFRSGRSAELRKLAEEHFEHDLNQNDRDILKRAGSKVSTQATVGSLLGLGLGIYCAFRLRSMRMTYFNAFRAMEKPVEIKFADGRTKAIPDITAQLAPSKWGDAATYLFFSVGGLFLGGETGLLSGTASAARTITKDPDAKERIEKAFKNYRIDVLKKEIQELEGKSKFEQLFS</sequence>
<accession>A0A9P7H2V4</accession>
<organism evidence="2 3">
    <name type="scientific">Fusarium avenaceum</name>
    <dbReference type="NCBI Taxonomy" id="40199"/>
    <lineage>
        <taxon>Eukaryota</taxon>
        <taxon>Fungi</taxon>
        <taxon>Dikarya</taxon>
        <taxon>Ascomycota</taxon>
        <taxon>Pezizomycotina</taxon>
        <taxon>Sordariomycetes</taxon>
        <taxon>Hypocreomycetidae</taxon>
        <taxon>Hypocreales</taxon>
        <taxon>Nectriaceae</taxon>
        <taxon>Fusarium</taxon>
        <taxon>Fusarium tricinctum species complex</taxon>
    </lineage>
</organism>
<dbReference type="Proteomes" id="UP000782241">
    <property type="component" value="Unassembled WGS sequence"/>
</dbReference>
<evidence type="ECO:0000256" key="1">
    <source>
        <dbReference type="SAM" id="Phobius"/>
    </source>
</evidence>
<reference evidence="2" key="1">
    <citation type="submission" date="2021-04" db="EMBL/GenBank/DDBJ databases">
        <title>Draft genome of Fusarium avenaceum strain F156N33, isolated from an atmospheric sample in Virginia.</title>
        <authorList>
            <person name="Yang S."/>
            <person name="Vinatzer B.A."/>
            <person name="Coleman J."/>
        </authorList>
    </citation>
    <scope>NUCLEOTIDE SEQUENCE</scope>
    <source>
        <strain evidence="2">F156N33</strain>
    </source>
</reference>
<protein>
    <submittedName>
        <fullName evidence="2">Uncharacterized protein</fullName>
    </submittedName>
</protein>
<proteinExistence type="predicted"/>
<feature type="transmembrane region" description="Helical" evidence="1">
    <location>
        <begin position="116"/>
        <end position="136"/>
    </location>
</feature>
<keyword evidence="1" id="KW-0472">Membrane</keyword>
<evidence type="ECO:0000313" key="3">
    <source>
        <dbReference type="Proteomes" id="UP000782241"/>
    </source>
</evidence>
<dbReference type="EMBL" id="JAGPUO010000015">
    <property type="protein sequence ID" value="KAG5658015.1"/>
    <property type="molecule type" value="Genomic_DNA"/>
</dbReference>
<keyword evidence="1" id="KW-1133">Transmembrane helix</keyword>
<keyword evidence="3" id="KW-1185">Reference proteome</keyword>
<evidence type="ECO:0000313" key="2">
    <source>
        <dbReference type="EMBL" id="KAG5658015.1"/>
    </source>
</evidence>
<dbReference type="AlphaFoldDB" id="A0A9P7H2V4"/>
<comment type="caution">
    <text evidence="2">The sequence shown here is derived from an EMBL/GenBank/DDBJ whole genome shotgun (WGS) entry which is preliminary data.</text>
</comment>
<keyword evidence="1" id="KW-0812">Transmembrane</keyword>